<keyword evidence="4" id="KW-1133">Transmembrane helix</keyword>
<evidence type="ECO:0000256" key="5">
    <source>
        <dbReference type="ARBA" id="ARBA00023136"/>
    </source>
</evidence>
<dbReference type="Proteomes" id="UP000502831">
    <property type="component" value="Chromosome"/>
</dbReference>
<organism evidence="6 7">
    <name type="scientific">Sulfurospirillum diekertiae</name>
    <dbReference type="NCBI Taxonomy" id="1854492"/>
    <lineage>
        <taxon>Bacteria</taxon>
        <taxon>Pseudomonadati</taxon>
        <taxon>Campylobacterota</taxon>
        <taxon>Epsilonproteobacteria</taxon>
        <taxon>Campylobacterales</taxon>
        <taxon>Sulfurospirillaceae</taxon>
        <taxon>Sulfurospirillum</taxon>
    </lineage>
</organism>
<keyword evidence="5" id="KW-0472">Membrane</keyword>
<accession>A0A6G9VVT0</accession>
<dbReference type="Pfam" id="PF03239">
    <property type="entry name" value="FTR1"/>
    <property type="match status" value="1"/>
</dbReference>
<dbReference type="GO" id="GO:0015093">
    <property type="term" value="F:ferrous iron transmembrane transporter activity"/>
    <property type="evidence" value="ECO:0007669"/>
    <property type="project" value="TreeGrafter"/>
</dbReference>
<evidence type="ECO:0000313" key="7">
    <source>
        <dbReference type="Proteomes" id="UP000502831"/>
    </source>
</evidence>
<evidence type="ECO:0000256" key="4">
    <source>
        <dbReference type="ARBA" id="ARBA00022989"/>
    </source>
</evidence>
<name>A0A6G9VVT0_9BACT</name>
<dbReference type="PANTHER" id="PTHR31632:SF2">
    <property type="entry name" value="PLASMA MEMBRANE IRON PERMEASE"/>
    <property type="match status" value="1"/>
</dbReference>
<sequence length="634" mass="70513">MLCLFLLGFLPSLLFSAATTNYADIINRINQTFKESLALYEKGAQEEAKQVAQSAYFELFENLEGPIRINVSGKKSYAMEAEFVSIRKLINDGASVAEVKAVMDNLASEMAEVLPKLEKGTRLIGEKGDDSHLKAVEQTPEPTLDIKWKTLYKQIETKYAKALNAFEKGDKEETKFLITSAKFEDYRNGMIETAVRKYISKWRDSQIQQEMGRVIRAVDEEIHTKEELKEELERLKSNIWHSMLELPTDAAKLAVVTVKEEAQEAVKEDFTPVMANLKAKLTEAHKLYSAGDAKKAMQLVQNSYFDIFEASGMEVKIGAVDSNLKTSIESSFSKIVALMKNQSTPESVLSEMDSLNTQVASGAEKLSGSDSPWSQFLYSLIIILREGIEALIVVTAVIAYLIKSGNATRLNIVYSALWSAIVLSFVTAFVMNLIFQNPGESREMLEGVTMLVAVGLLYYVGFWLLSNAHAKKWSHYIAEKVSESLSSGSIRALWFTVFLAVYREGAETVLFYQALIFDAKTPLGYSMLAAGFGAGVIALIILFFLLKAGAIRIPIKPFFMITSAIIFYMAIVFTGKGIMELVEGKVFQPALIEGFPTLTWLGIYPYMQSLILQAVLVIGLIVGSLYIMIQAKKA</sequence>
<gene>
    <name evidence="6" type="ORF">FA584_05000</name>
</gene>
<comment type="subcellular location">
    <subcellularLocation>
        <location evidence="1">Membrane</location>
        <topology evidence="1">Multi-pass membrane protein</topology>
    </subcellularLocation>
</comment>
<protein>
    <submittedName>
        <fullName evidence="6">FTR1 family iron permease</fullName>
    </submittedName>
</protein>
<dbReference type="PANTHER" id="PTHR31632">
    <property type="entry name" value="IRON TRANSPORTER FTH1"/>
    <property type="match status" value="1"/>
</dbReference>
<evidence type="ECO:0000256" key="1">
    <source>
        <dbReference type="ARBA" id="ARBA00004141"/>
    </source>
</evidence>
<dbReference type="AlphaFoldDB" id="A0A6G9VVT0"/>
<dbReference type="EMBL" id="CP039734">
    <property type="protein sequence ID" value="QIR77295.1"/>
    <property type="molecule type" value="Genomic_DNA"/>
</dbReference>
<dbReference type="GO" id="GO:0033573">
    <property type="term" value="C:high-affinity iron permease complex"/>
    <property type="evidence" value="ECO:0007669"/>
    <property type="project" value="InterPro"/>
</dbReference>
<evidence type="ECO:0000256" key="2">
    <source>
        <dbReference type="ARBA" id="ARBA00008333"/>
    </source>
</evidence>
<keyword evidence="3" id="KW-0812">Transmembrane</keyword>
<evidence type="ECO:0000313" key="6">
    <source>
        <dbReference type="EMBL" id="QIR77295.1"/>
    </source>
</evidence>
<dbReference type="InterPro" id="IPR004923">
    <property type="entry name" value="FTR1/Fip1/EfeU"/>
</dbReference>
<evidence type="ECO:0000256" key="3">
    <source>
        <dbReference type="ARBA" id="ARBA00022692"/>
    </source>
</evidence>
<proteinExistence type="inferred from homology"/>
<comment type="similarity">
    <text evidence="2">Belongs to the oxidase-dependent Fe transporter (OFeT) (TC 9.A.10.1) family.</text>
</comment>
<reference evidence="6 7" key="1">
    <citation type="journal article" date="2017" name="Environ. Sci. Technol.">
        <title>Organohalide Respiration with Chlorinated Ethenes under Low pH Conditions.</title>
        <authorList>
            <person name="Yang Y."/>
            <person name="Capiro N.L."/>
            <person name="Marcet T.F."/>
            <person name="Yan J."/>
            <person name="Pennell K.D."/>
            <person name="Loffler F.E."/>
        </authorList>
    </citation>
    <scope>NUCLEOTIDE SEQUENCE [LARGE SCALE GENOMIC DNA]</scope>
    <source>
        <strain evidence="6 7">ACSDCE</strain>
    </source>
</reference>